<keyword evidence="2 5" id="KW-0227">DNA damage</keyword>
<keyword evidence="3 5" id="KW-0378">Hydrolase</keyword>
<accession>A0A1G2SI19</accession>
<dbReference type="GO" id="GO:0006284">
    <property type="term" value="P:base-excision repair"/>
    <property type="evidence" value="ECO:0007669"/>
    <property type="project" value="InterPro"/>
</dbReference>
<dbReference type="STRING" id="1802730.A2591_03400"/>
<dbReference type="CDD" id="cd00540">
    <property type="entry name" value="AAG"/>
    <property type="match status" value="1"/>
</dbReference>
<protein>
    <recommendedName>
        <fullName evidence="5">Putative 3-methyladenine DNA glycosylase</fullName>
        <ecNumber evidence="5">3.2.2.-</ecNumber>
    </recommendedName>
</protein>
<dbReference type="PANTHER" id="PTHR10429">
    <property type="entry name" value="DNA-3-METHYLADENINE GLYCOSYLASE"/>
    <property type="match status" value="1"/>
</dbReference>
<gene>
    <name evidence="6" type="ORF">A2591_03400</name>
</gene>
<evidence type="ECO:0000256" key="2">
    <source>
        <dbReference type="ARBA" id="ARBA00022763"/>
    </source>
</evidence>
<organism evidence="6 7">
    <name type="scientific">Candidatus Yonathbacteria bacterium RIFOXYD1_FULL_52_36</name>
    <dbReference type="NCBI Taxonomy" id="1802730"/>
    <lineage>
        <taxon>Bacteria</taxon>
        <taxon>Candidatus Yonathiibacteriota</taxon>
    </lineage>
</organism>
<keyword evidence="4 5" id="KW-0234">DNA repair</keyword>
<reference evidence="6 7" key="1">
    <citation type="journal article" date="2016" name="Nat. Commun.">
        <title>Thousands of microbial genomes shed light on interconnected biogeochemical processes in an aquifer system.</title>
        <authorList>
            <person name="Anantharaman K."/>
            <person name="Brown C.T."/>
            <person name="Hug L.A."/>
            <person name="Sharon I."/>
            <person name="Castelle C.J."/>
            <person name="Probst A.J."/>
            <person name="Thomas B.C."/>
            <person name="Singh A."/>
            <person name="Wilkins M.J."/>
            <person name="Karaoz U."/>
            <person name="Brodie E.L."/>
            <person name="Williams K.H."/>
            <person name="Hubbard S.S."/>
            <person name="Banfield J.F."/>
        </authorList>
    </citation>
    <scope>NUCLEOTIDE SEQUENCE [LARGE SCALE GENOMIC DNA]</scope>
</reference>
<dbReference type="Pfam" id="PF02245">
    <property type="entry name" value="Pur_DNA_glyco"/>
    <property type="match status" value="2"/>
</dbReference>
<dbReference type="EMBL" id="MHUZ01000035">
    <property type="protein sequence ID" value="OHA84737.1"/>
    <property type="molecule type" value="Genomic_DNA"/>
</dbReference>
<dbReference type="GO" id="GO:0003905">
    <property type="term" value="F:alkylbase DNA N-glycosylase activity"/>
    <property type="evidence" value="ECO:0007669"/>
    <property type="project" value="InterPro"/>
</dbReference>
<dbReference type="InterPro" id="IPR036995">
    <property type="entry name" value="MPG_sf"/>
</dbReference>
<dbReference type="SUPFAM" id="SSF50486">
    <property type="entry name" value="FMT C-terminal domain-like"/>
    <property type="match status" value="1"/>
</dbReference>
<dbReference type="AlphaFoldDB" id="A0A1G2SI19"/>
<comment type="caution">
    <text evidence="6">The sequence shown here is derived from an EMBL/GenBank/DDBJ whole genome shotgun (WGS) entry which is preliminary data.</text>
</comment>
<proteinExistence type="inferred from homology"/>
<dbReference type="GO" id="GO:0003677">
    <property type="term" value="F:DNA binding"/>
    <property type="evidence" value="ECO:0007669"/>
    <property type="project" value="InterPro"/>
</dbReference>
<dbReference type="EC" id="3.2.2.-" evidence="5"/>
<evidence type="ECO:0000313" key="6">
    <source>
        <dbReference type="EMBL" id="OHA84737.1"/>
    </source>
</evidence>
<evidence type="ECO:0000313" key="7">
    <source>
        <dbReference type="Proteomes" id="UP000178168"/>
    </source>
</evidence>
<evidence type="ECO:0000256" key="3">
    <source>
        <dbReference type="ARBA" id="ARBA00022801"/>
    </source>
</evidence>
<dbReference type="Gene3D" id="3.10.300.10">
    <property type="entry name" value="Methylpurine-DNA glycosylase (MPG)"/>
    <property type="match status" value="2"/>
</dbReference>
<dbReference type="InterPro" id="IPR003180">
    <property type="entry name" value="MPG"/>
</dbReference>
<dbReference type="PANTHER" id="PTHR10429:SF0">
    <property type="entry name" value="DNA-3-METHYLADENINE GLYCOSYLASE"/>
    <property type="match status" value="1"/>
</dbReference>
<evidence type="ECO:0000256" key="5">
    <source>
        <dbReference type="HAMAP-Rule" id="MF_00527"/>
    </source>
</evidence>
<dbReference type="HAMAP" id="MF_00527">
    <property type="entry name" value="3MGH"/>
    <property type="match status" value="1"/>
</dbReference>
<sequence>MKRQVLLQEFFERSAVVVARDLVGKFLVRKIRGKEIALMITETEAYEGENDLASHASRGRTARNAPMWDEARHFYVYLVYGVHEMLNVVTGKHNYPAAVLVRGVEGCTGPGRVTRALNVTRTLNGKRAVPESGLWFEDRGVRIAPRRIKRTPRVGVAYAGDWASKPYRFVLLDEKSNRGGVTASRRSRRSTVQ</sequence>
<name>A0A1G2SI19_9BACT</name>
<evidence type="ECO:0000256" key="4">
    <source>
        <dbReference type="ARBA" id="ARBA00023204"/>
    </source>
</evidence>
<comment type="similarity">
    <text evidence="1 5">Belongs to the DNA glycosylase MPG family.</text>
</comment>
<dbReference type="InterPro" id="IPR011034">
    <property type="entry name" value="Formyl_transferase-like_C_sf"/>
</dbReference>
<dbReference type="Proteomes" id="UP000178168">
    <property type="component" value="Unassembled WGS sequence"/>
</dbReference>
<evidence type="ECO:0000256" key="1">
    <source>
        <dbReference type="ARBA" id="ARBA00009232"/>
    </source>
</evidence>